<dbReference type="VEuPathDB" id="MicrosporidiaDB:THOM_0568"/>
<reference evidence="3 4" key="1">
    <citation type="journal article" date="2012" name="PLoS Pathog.">
        <title>The genome of the obligate intracellular parasite Trachipleistophora hominis: new insights into microsporidian genome dynamics and reductive evolution.</title>
        <authorList>
            <person name="Heinz E."/>
            <person name="Williams T.A."/>
            <person name="Nakjang S."/>
            <person name="Noel C.J."/>
            <person name="Swan D.C."/>
            <person name="Goldberg A.V."/>
            <person name="Harris S.R."/>
            <person name="Weinmaier T."/>
            <person name="Markert S."/>
            <person name="Becher D."/>
            <person name="Bernhardt J."/>
            <person name="Dagan T."/>
            <person name="Hacker C."/>
            <person name="Lucocq J.M."/>
            <person name="Schweder T."/>
            <person name="Rattei T."/>
            <person name="Hall N."/>
            <person name="Hirt R.P."/>
            <person name="Embley T.M."/>
        </authorList>
    </citation>
    <scope>NUCLEOTIDE SEQUENCE [LARGE SCALE GENOMIC DNA]</scope>
</reference>
<dbReference type="AlphaFoldDB" id="L7JYF1"/>
<keyword evidence="4" id="KW-1185">Reference proteome</keyword>
<accession>L7JYF1</accession>
<dbReference type="InParanoid" id="L7JYF1"/>
<feature type="region of interest" description="Disordered" evidence="1">
    <location>
        <begin position="1"/>
        <end position="35"/>
    </location>
</feature>
<protein>
    <submittedName>
        <fullName evidence="3">Uncharacterized protein</fullName>
    </submittedName>
</protein>
<evidence type="ECO:0000313" key="4">
    <source>
        <dbReference type="Proteomes" id="UP000011185"/>
    </source>
</evidence>
<dbReference type="EMBL" id="JH993846">
    <property type="protein sequence ID" value="ELQ76459.1"/>
    <property type="molecule type" value="Genomic_DNA"/>
</dbReference>
<organism evidence="3 4">
    <name type="scientific">Trachipleistophora hominis</name>
    <name type="common">Microsporidian parasite</name>
    <dbReference type="NCBI Taxonomy" id="72359"/>
    <lineage>
        <taxon>Eukaryota</taxon>
        <taxon>Fungi</taxon>
        <taxon>Fungi incertae sedis</taxon>
        <taxon>Microsporidia</taxon>
        <taxon>Pleistophoridae</taxon>
        <taxon>Trachipleistophora</taxon>
    </lineage>
</organism>
<evidence type="ECO:0000313" key="3">
    <source>
        <dbReference type="EMBL" id="ELQ76459.1"/>
    </source>
</evidence>
<dbReference type="OMA" id="PALEINC"/>
<evidence type="ECO:0000256" key="1">
    <source>
        <dbReference type="SAM" id="MobiDB-lite"/>
    </source>
</evidence>
<evidence type="ECO:0000256" key="2">
    <source>
        <dbReference type="SAM" id="Phobius"/>
    </source>
</evidence>
<dbReference type="Proteomes" id="UP000011185">
    <property type="component" value="Unassembled WGS sequence"/>
</dbReference>
<sequence>MTQKGTLLADDNNSTQITPEQRPNTSEHLYSDTTNTTMEISDKSAEKSFEIKCHSNLINLRCLPQSEPEQNSNTMITFKTKCYPNGLVNNCTSRINLKKNNMKSITGFDMTCKTKTADALGCTGSIGLGKVKPGIKSGTPKKSTLQTTCRWEMEQNMRGITCSTQSSNLDISSGQIAPFVADCQGDILGRSGTSCVLRRNAQAFASIRPTWFKLNCKGTTNDRPEMSCNGGIVLEETDHNTGNTSDTIFTPTSALFSANKYDPVAEGVFNSLITYDTVQPTFEPKLDLTDPKITVGILVAPLFVLFVGLWIVLWLRRSKHKKIDRSKNKPVQKIKQPAK</sequence>
<gene>
    <name evidence="3" type="ORF">THOM_0568</name>
</gene>
<feature type="transmembrane region" description="Helical" evidence="2">
    <location>
        <begin position="293"/>
        <end position="315"/>
    </location>
</feature>
<proteinExistence type="predicted"/>
<name>L7JYF1_TRAHO</name>
<keyword evidence="2" id="KW-1133">Transmembrane helix</keyword>
<dbReference type="HOGENOM" id="CLU_819372_0_0_1"/>
<keyword evidence="2" id="KW-0812">Transmembrane</keyword>
<keyword evidence="2" id="KW-0472">Membrane</keyword>